<keyword evidence="2" id="KW-1185">Reference proteome</keyword>
<gene>
    <name evidence="1" type="ORF">NO2_0907</name>
</gene>
<dbReference type="SUPFAM" id="SSF81901">
    <property type="entry name" value="HCP-like"/>
    <property type="match status" value="1"/>
</dbReference>
<proteinExistence type="predicted"/>
<protein>
    <submittedName>
        <fullName evidence="1">Uncharacterized protein</fullName>
    </submittedName>
</protein>
<dbReference type="EMBL" id="BGZO01000024">
    <property type="protein sequence ID" value="GBR76345.1"/>
    <property type="molecule type" value="Genomic_DNA"/>
</dbReference>
<dbReference type="AlphaFoldDB" id="A0A388THD7"/>
<evidence type="ECO:0000313" key="1">
    <source>
        <dbReference type="EMBL" id="GBR76345.1"/>
    </source>
</evidence>
<dbReference type="Proteomes" id="UP000275925">
    <property type="component" value="Unassembled WGS sequence"/>
</dbReference>
<reference evidence="1 2" key="1">
    <citation type="journal article" date="2019" name="ISME J.">
        <title>Genome analyses of uncultured TG2/ZB3 bacteria in 'Margulisbacteria' specifically attached to ectosymbiotic spirochetes of protists in the termite gut.</title>
        <authorList>
            <person name="Utami Y.D."/>
            <person name="Kuwahara H."/>
            <person name="Igai K."/>
            <person name="Murakami T."/>
            <person name="Sugaya K."/>
            <person name="Morikawa T."/>
            <person name="Nagura Y."/>
            <person name="Yuki M."/>
            <person name="Deevong P."/>
            <person name="Inoue T."/>
            <person name="Kihara K."/>
            <person name="Lo N."/>
            <person name="Yamada A."/>
            <person name="Ohkuma M."/>
            <person name="Hongoh Y."/>
        </authorList>
    </citation>
    <scope>NUCLEOTIDE SEQUENCE [LARGE SCALE GENOMIC DNA]</scope>
    <source>
        <strain evidence="1">NkOx7-02</strain>
    </source>
</reference>
<sequence length="240" mass="27662">MAAPLKHSPEIRTDYLKYKQLTEAQPHNKEYLFEFAMRLAVMGRVEQGGAVLKRIDELDDSYARTVLRRLEAERAAGRDNWWLRFKLGFVYYFLYEADQGRVDLANRRIKKNQTKPTADSGSVIAAERALIAQRQPRANRYKEASLANFYLVAVKKPEDYLNAWGYAYMATVKAIEQDWAEAKDLIERAVAIEPNAWAIRAAYMEALRQNGNYMAAAAQMSMALKLKSEQEAYEKKVFDE</sequence>
<evidence type="ECO:0000313" key="2">
    <source>
        <dbReference type="Proteomes" id="UP000275925"/>
    </source>
</evidence>
<organism evidence="1 2">
    <name type="scientific">Candidatus Termititenax persephonae</name>
    <dbReference type="NCBI Taxonomy" id="2218525"/>
    <lineage>
        <taxon>Bacteria</taxon>
        <taxon>Bacillati</taxon>
        <taxon>Candidatus Margulisiibacteriota</taxon>
        <taxon>Candidatus Termititenacia</taxon>
        <taxon>Candidatus Termititenacales</taxon>
        <taxon>Candidatus Termititenacaceae</taxon>
        <taxon>Candidatus Termititenax</taxon>
    </lineage>
</organism>
<comment type="caution">
    <text evidence="1">The sequence shown here is derived from an EMBL/GenBank/DDBJ whole genome shotgun (WGS) entry which is preliminary data.</text>
</comment>
<dbReference type="Gene3D" id="1.25.40.10">
    <property type="entry name" value="Tetratricopeptide repeat domain"/>
    <property type="match status" value="1"/>
</dbReference>
<dbReference type="InterPro" id="IPR011990">
    <property type="entry name" value="TPR-like_helical_dom_sf"/>
</dbReference>
<name>A0A388THD7_9BACT</name>
<accession>A0A388THD7</accession>